<evidence type="ECO:0000256" key="8">
    <source>
        <dbReference type="ARBA" id="ARBA00022801"/>
    </source>
</evidence>
<evidence type="ECO:0000256" key="15">
    <source>
        <dbReference type="ARBA" id="ARBA00059197"/>
    </source>
</evidence>
<keyword evidence="22" id="KW-1185">Reference proteome</keyword>
<dbReference type="GO" id="GO:0005524">
    <property type="term" value="F:ATP binding"/>
    <property type="evidence" value="ECO:0007669"/>
    <property type="project" value="UniProtKB-KW"/>
</dbReference>
<keyword evidence="5" id="KW-0134">Cell wall</keyword>
<dbReference type="Pfam" id="PF00270">
    <property type="entry name" value="DEAD"/>
    <property type="match status" value="1"/>
</dbReference>
<evidence type="ECO:0000256" key="10">
    <source>
        <dbReference type="ARBA" id="ARBA00022840"/>
    </source>
</evidence>
<dbReference type="FunFam" id="3.40.50.300:FF:000168">
    <property type="entry name" value="DEAD-box ATP-dependent RNA helicase 56-like"/>
    <property type="match status" value="1"/>
</dbReference>
<dbReference type="Gene3D" id="3.40.50.300">
    <property type="entry name" value="P-loop containing nucleotide triphosphate hydrolases"/>
    <property type="match status" value="2"/>
</dbReference>
<dbReference type="GO" id="GO:0004650">
    <property type="term" value="F:polygalacturonase activity"/>
    <property type="evidence" value="ECO:0007669"/>
    <property type="project" value="InterPro"/>
</dbReference>
<keyword evidence="13" id="KW-0961">Cell wall biogenesis/degradation</keyword>
<keyword evidence="10" id="KW-0067">ATP-binding</keyword>
<keyword evidence="9" id="KW-0347">Helicase</keyword>
<evidence type="ECO:0000256" key="11">
    <source>
        <dbReference type="ARBA" id="ARBA00023242"/>
    </source>
</evidence>
<dbReference type="InterPro" id="IPR027417">
    <property type="entry name" value="P-loop_NTPase"/>
</dbReference>
<dbReference type="GO" id="GO:0003724">
    <property type="term" value="F:RNA helicase activity"/>
    <property type="evidence" value="ECO:0007669"/>
    <property type="project" value="UniProtKB-EC"/>
</dbReference>
<dbReference type="EC" id="3.6.4.13" evidence="4"/>
<evidence type="ECO:0000256" key="6">
    <source>
        <dbReference type="ARBA" id="ARBA00022525"/>
    </source>
</evidence>
<comment type="caution">
    <text evidence="21">The sequence shown here is derived from an EMBL/GenBank/DDBJ whole genome shotgun (WGS) entry which is preliminary data.</text>
</comment>
<dbReference type="SMART" id="SM00487">
    <property type="entry name" value="DEXDc"/>
    <property type="match status" value="1"/>
</dbReference>
<evidence type="ECO:0000259" key="20">
    <source>
        <dbReference type="PROSITE" id="PS51194"/>
    </source>
</evidence>
<dbReference type="SUPFAM" id="SSF51126">
    <property type="entry name" value="Pectin lyase-like"/>
    <property type="match status" value="2"/>
</dbReference>
<dbReference type="SUPFAM" id="SSF52540">
    <property type="entry name" value="P-loop containing nucleoside triphosphate hydrolases"/>
    <property type="match status" value="1"/>
</dbReference>
<keyword evidence="6" id="KW-0964">Secreted</keyword>
<gene>
    <name evidence="21" type="ORF">G4B88_004083</name>
</gene>
<comment type="subcellular location">
    <subcellularLocation>
        <location evidence="1">Nucleus</location>
    </subcellularLocation>
    <subcellularLocation>
        <location evidence="2">Secreted</location>
        <location evidence="2">Cell wall</location>
    </subcellularLocation>
</comment>
<dbReference type="PROSITE" id="PS51192">
    <property type="entry name" value="HELICASE_ATP_BIND_1"/>
    <property type="match status" value="1"/>
</dbReference>
<dbReference type="InterPro" id="IPR001650">
    <property type="entry name" value="Helicase_C-like"/>
</dbReference>
<evidence type="ECO:0000256" key="5">
    <source>
        <dbReference type="ARBA" id="ARBA00022512"/>
    </source>
</evidence>
<name>A0A7J6GXS1_CANSA</name>
<dbReference type="FunFam" id="3.40.50.300:FF:000111">
    <property type="entry name" value="DEAD-box ATP-dependent RNA helicase"/>
    <property type="match status" value="1"/>
</dbReference>
<feature type="active site" evidence="17">
    <location>
        <position position="1026"/>
    </location>
</feature>
<dbReference type="CDD" id="cd17950">
    <property type="entry name" value="DEADc_DDX39"/>
    <property type="match status" value="1"/>
</dbReference>
<dbReference type="PANTHER" id="PTHR31375">
    <property type="match status" value="1"/>
</dbReference>
<evidence type="ECO:0000256" key="4">
    <source>
        <dbReference type="ARBA" id="ARBA00012552"/>
    </source>
</evidence>
<dbReference type="PROSITE" id="PS00502">
    <property type="entry name" value="POLYGALACTURONASE"/>
    <property type="match status" value="1"/>
</dbReference>
<evidence type="ECO:0000256" key="14">
    <source>
        <dbReference type="ARBA" id="ARBA00038213"/>
    </source>
</evidence>
<accession>A0A7J6GXS1</accession>
<evidence type="ECO:0000256" key="17">
    <source>
        <dbReference type="PROSITE-ProRule" id="PRU10052"/>
    </source>
</evidence>
<dbReference type="Pfam" id="PF00271">
    <property type="entry name" value="Helicase_C"/>
    <property type="match status" value="1"/>
</dbReference>
<dbReference type="Pfam" id="PF00295">
    <property type="entry name" value="Glyco_hydro_28"/>
    <property type="match status" value="2"/>
</dbReference>
<dbReference type="Proteomes" id="UP000583929">
    <property type="component" value="Unassembled WGS sequence"/>
</dbReference>
<organism evidence="21 22">
    <name type="scientific">Cannabis sativa</name>
    <name type="common">Hemp</name>
    <name type="synonym">Marijuana</name>
    <dbReference type="NCBI Taxonomy" id="3483"/>
    <lineage>
        <taxon>Eukaryota</taxon>
        <taxon>Viridiplantae</taxon>
        <taxon>Streptophyta</taxon>
        <taxon>Embryophyta</taxon>
        <taxon>Tracheophyta</taxon>
        <taxon>Spermatophyta</taxon>
        <taxon>Magnoliopsida</taxon>
        <taxon>eudicotyledons</taxon>
        <taxon>Gunneridae</taxon>
        <taxon>Pentapetalae</taxon>
        <taxon>rosids</taxon>
        <taxon>fabids</taxon>
        <taxon>Rosales</taxon>
        <taxon>Cannabaceae</taxon>
        <taxon>Cannabis</taxon>
    </lineage>
</organism>
<evidence type="ECO:0000313" key="21">
    <source>
        <dbReference type="EMBL" id="KAF4387756.1"/>
    </source>
</evidence>
<dbReference type="SMART" id="SM00710">
    <property type="entry name" value="PbH1"/>
    <property type="match status" value="6"/>
</dbReference>
<comment type="similarity">
    <text evidence="3 18">Belongs to the glycosyl hydrolase 28 family.</text>
</comment>
<evidence type="ECO:0000256" key="9">
    <source>
        <dbReference type="ARBA" id="ARBA00022806"/>
    </source>
</evidence>
<feature type="domain" description="Helicase C-terminal" evidence="20">
    <location>
        <begin position="337"/>
        <end position="482"/>
    </location>
</feature>
<protein>
    <recommendedName>
        <fullName evidence="4">RNA helicase</fullName>
        <ecNumber evidence="4">3.6.4.13</ecNumber>
    </recommendedName>
</protein>
<keyword evidence="12 18" id="KW-0326">Glycosidase</keyword>
<comment type="similarity">
    <text evidence="14">Belongs to the DEAD box helicase family. DECD subfamily.</text>
</comment>
<dbReference type="Gene3D" id="2.160.20.10">
    <property type="entry name" value="Single-stranded right-handed beta-helix, Pectin lyase-like"/>
    <property type="match status" value="3"/>
</dbReference>
<evidence type="ECO:0000259" key="19">
    <source>
        <dbReference type="PROSITE" id="PS51192"/>
    </source>
</evidence>
<dbReference type="InterPro" id="IPR011545">
    <property type="entry name" value="DEAD/DEAH_box_helicase_dom"/>
</dbReference>
<evidence type="ECO:0000256" key="1">
    <source>
        <dbReference type="ARBA" id="ARBA00004123"/>
    </source>
</evidence>
<keyword evidence="7" id="KW-0547">Nucleotide-binding</keyword>
<dbReference type="GO" id="GO:0071555">
    <property type="term" value="P:cell wall organization"/>
    <property type="evidence" value="ECO:0007669"/>
    <property type="project" value="UniProtKB-KW"/>
</dbReference>
<dbReference type="GO" id="GO:0005634">
    <property type="term" value="C:nucleus"/>
    <property type="evidence" value="ECO:0007669"/>
    <property type="project" value="UniProtKB-SubCell"/>
</dbReference>
<dbReference type="InterPro" id="IPR012334">
    <property type="entry name" value="Pectin_lyas_fold"/>
</dbReference>
<dbReference type="SMART" id="SM00490">
    <property type="entry name" value="HELICc"/>
    <property type="match status" value="1"/>
</dbReference>
<feature type="domain" description="Helicase ATP-binding" evidence="19">
    <location>
        <begin position="136"/>
        <end position="309"/>
    </location>
</feature>
<evidence type="ECO:0000256" key="7">
    <source>
        <dbReference type="ARBA" id="ARBA00022741"/>
    </source>
</evidence>
<dbReference type="GO" id="GO:0003676">
    <property type="term" value="F:nucleic acid binding"/>
    <property type="evidence" value="ECO:0007669"/>
    <property type="project" value="InterPro"/>
</dbReference>
<comment type="subunit">
    <text evidence="16">Interacts with ALY2 and MOS11.</text>
</comment>
<dbReference type="InterPro" id="IPR011050">
    <property type="entry name" value="Pectin_lyase_fold/virulence"/>
</dbReference>
<proteinExistence type="inferred from homology"/>
<dbReference type="InterPro" id="IPR000743">
    <property type="entry name" value="Glyco_hydro_28"/>
</dbReference>
<dbReference type="EMBL" id="JAATIQ010000077">
    <property type="protein sequence ID" value="KAF4387756.1"/>
    <property type="molecule type" value="Genomic_DNA"/>
</dbReference>
<evidence type="ECO:0000313" key="22">
    <source>
        <dbReference type="Proteomes" id="UP000583929"/>
    </source>
</evidence>
<keyword evidence="8 18" id="KW-0378">Hydrolase</keyword>
<evidence type="ECO:0000256" key="16">
    <source>
        <dbReference type="ARBA" id="ARBA00065936"/>
    </source>
</evidence>
<evidence type="ECO:0000256" key="18">
    <source>
        <dbReference type="RuleBase" id="RU361169"/>
    </source>
</evidence>
<comment type="function">
    <text evidence="15">ATP-dependent RNA helicase involved in pre-mRNA splicing. Required for the export of mRNA out of the nucleus. In addition to ssRNA and dsRNA, binds dsDNA, but not ssDNA.</text>
</comment>
<evidence type="ECO:0000256" key="13">
    <source>
        <dbReference type="ARBA" id="ARBA00023316"/>
    </source>
</evidence>
<evidence type="ECO:0000256" key="3">
    <source>
        <dbReference type="ARBA" id="ARBA00008834"/>
    </source>
</evidence>
<dbReference type="AlphaFoldDB" id="A0A7J6GXS1"/>
<dbReference type="CDD" id="cd18787">
    <property type="entry name" value="SF2_C_DEAD"/>
    <property type="match status" value="1"/>
</dbReference>
<keyword evidence="11" id="KW-0539">Nucleus</keyword>
<reference evidence="21 22" key="1">
    <citation type="journal article" date="2020" name="bioRxiv">
        <title>Sequence and annotation of 42 cannabis genomes reveals extensive copy number variation in cannabinoid synthesis and pathogen resistance genes.</title>
        <authorList>
            <person name="Mckernan K.J."/>
            <person name="Helbert Y."/>
            <person name="Kane L.T."/>
            <person name="Ebling H."/>
            <person name="Zhang L."/>
            <person name="Liu B."/>
            <person name="Eaton Z."/>
            <person name="Mclaughlin S."/>
            <person name="Kingan S."/>
            <person name="Baybayan P."/>
            <person name="Concepcion G."/>
            <person name="Jordan M."/>
            <person name="Riva A."/>
            <person name="Barbazuk W."/>
            <person name="Harkins T."/>
        </authorList>
    </citation>
    <scope>NUCLEOTIDE SEQUENCE [LARGE SCALE GENOMIC DNA]</scope>
    <source>
        <strain evidence="22">cv. Jamaican Lion 4</strain>
        <tissue evidence="21">Leaf</tissue>
    </source>
</reference>
<dbReference type="GO" id="GO:0005975">
    <property type="term" value="P:carbohydrate metabolic process"/>
    <property type="evidence" value="ECO:0007669"/>
    <property type="project" value="InterPro"/>
</dbReference>
<sequence length="1161" mass="128506">MVNENQLPSSINDIYIRKEIKEVQTRTSSFLFSPSSKMGEVKDNDGYEEELVDYEEEDQNAPNSVSAKPSGESVKKGYVGIHSSGFRDFLLKPELLRAIVDSGFEHPSEGNFFYLGNHHYFHIHDSARKTVQHECIPQAILGMDVICQAKSGMGKTAVFVLSTLQQIEPVAGQVAALVLCHTRELAYQICHEFERFSTYLPDLKVAVFYGGVNVKVHKDLLKNECPHIVVGTPGRILALARDKDLGLKNVRHFILDECDKMLESLDMRRDVQEIFKMTPHDKQVMMFSATLSKEIRPVCKKFMQDPMEIYVDDEAKLTLHGLVQHYIKLMETEKNRKLTDLLDALDFNQVVIFVKSVSRAAELNKLLADSNFPSICIHSGMSQEERLKRYKGFKEGHSRILVATDLVGRGIDIERVNIVINYDMPDSADTYLHRVGRAGRFGTKGLAITFVSSASDSEVLNQVQSRFECKYEGVHPKKEAYDELSDLFFEIIIIYIVALICTIPNYTMATSSVANILNYGATGNGVTDDSLLLDLFSIIFIEYLKNAFSKAWIATCNSVEKNPSLLVPRGHTFLVHSLIFSGPCKPSNFFFLIEGGIVAPNGPSKWKGGNDSLILFENGCYDRRPTTLKFRFCTKVKVLNILVINSPQVHVLVWNSQNVEINNLSITSPPLSPNTDGIHIEASTNIIVGKGIVQHATFNNLNFHDVQNPILIDQHYCFDPRGCKDLATAVHIDNVTFSNAIGTSSTEIAMNLNCSKSVPCTNINFKEIRLTPSKPLKGLFGIIICIVITLVPNYTTMATSSNVANILNYGAVGDGIRDDSLAFIKAWNATCNSMAEYSTLLVPSGHTYLVQPLSFNGPCKSPNLFFQVEGGIVAPKSPNEWNTKNKDLISFVEVVGLSLNATATIDGRGKPWWDASCRDHPKLQGCFGRMPTTVVFLHCTRVKVVRLLVVNSPQTHILVWNSDSIELNYLSVNSPANSPNTDGLHIQASTNVSIHHSVIKSGDDCVSIGDQSSHISIINLICGPGHGVSIGSLGKDGSVANVSNIKVHRVKFFGTSNGVRIKTYQVGKGIVQHVEFRNLTFYDVQNPIVIDQHYCFDPNGCHDLATAVHIDNIIYSGAKGTSASEVALNLNCSKTVACTNIKLEDIQITPSKQLKSVESKT</sequence>
<dbReference type="PROSITE" id="PS51194">
    <property type="entry name" value="HELICASE_CTER"/>
    <property type="match status" value="1"/>
</dbReference>
<dbReference type="InterPro" id="IPR014001">
    <property type="entry name" value="Helicase_ATP-bd"/>
</dbReference>
<evidence type="ECO:0000256" key="2">
    <source>
        <dbReference type="ARBA" id="ARBA00004191"/>
    </source>
</evidence>
<evidence type="ECO:0000256" key="12">
    <source>
        <dbReference type="ARBA" id="ARBA00023295"/>
    </source>
</evidence>
<dbReference type="InterPro" id="IPR006626">
    <property type="entry name" value="PbH1"/>
</dbReference>